<reference evidence="6" key="2">
    <citation type="submission" date="2020-09" db="EMBL/GenBank/DDBJ databases">
        <authorList>
            <person name="Sun Q."/>
            <person name="Zhou Y."/>
        </authorList>
    </citation>
    <scope>NUCLEOTIDE SEQUENCE</scope>
    <source>
        <strain evidence="6">CGMCC 1.15958</strain>
    </source>
</reference>
<dbReference type="InterPro" id="IPR007792">
    <property type="entry name" value="T4SS_VirB3/TrbD/AvhB"/>
</dbReference>
<protein>
    <submittedName>
        <fullName evidence="6">Uncharacterized protein</fullName>
    </submittedName>
</protein>
<feature type="transmembrane region" description="Helical" evidence="5">
    <location>
        <begin position="48"/>
        <end position="67"/>
    </location>
</feature>
<evidence type="ECO:0000256" key="1">
    <source>
        <dbReference type="ARBA" id="ARBA00004370"/>
    </source>
</evidence>
<proteinExistence type="predicted"/>
<reference evidence="6" key="1">
    <citation type="journal article" date="2014" name="Int. J. Syst. Evol. Microbiol.">
        <title>Complete genome sequence of Corynebacterium casei LMG S-19264T (=DSM 44701T), isolated from a smear-ripened cheese.</title>
        <authorList>
            <consortium name="US DOE Joint Genome Institute (JGI-PGF)"/>
            <person name="Walter F."/>
            <person name="Albersmeier A."/>
            <person name="Kalinowski J."/>
            <person name="Ruckert C."/>
        </authorList>
    </citation>
    <scope>NUCLEOTIDE SEQUENCE</scope>
    <source>
        <strain evidence="6">CGMCC 1.15958</strain>
    </source>
</reference>
<evidence type="ECO:0000313" key="7">
    <source>
        <dbReference type="Proteomes" id="UP000609064"/>
    </source>
</evidence>
<evidence type="ECO:0000256" key="2">
    <source>
        <dbReference type="ARBA" id="ARBA00022692"/>
    </source>
</evidence>
<keyword evidence="3 5" id="KW-1133">Transmembrane helix</keyword>
<comment type="subcellular location">
    <subcellularLocation>
        <location evidence="1">Membrane</location>
    </subcellularLocation>
</comment>
<accession>A0A916YK05</accession>
<feature type="transmembrane region" description="Helical" evidence="5">
    <location>
        <begin position="25"/>
        <end position="42"/>
    </location>
</feature>
<sequence length="113" mass="12991">MVIEVNIRKSLEKPTLIAGVEMSDLMLFLITSFGFVIVLSIMRTFLPIPSWVNMVLLGLLIAGFIALRKITAKKHATFLKSLIYWYLSAPKKVEMSKPKLFREYHSKFLKSNQ</sequence>
<evidence type="ECO:0000256" key="4">
    <source>
        <dbReference type="ARBA" id="ARBA00023136"/>
    </source>
</evidence>
<keyword evidence="4 5" id="KW-0472">Membrane</keyword>
<dbReference type="EMBL" id="BMKK01000002">
    <property type="protein sequence ID" value="GGD48496.1"/>
    <property type="molecule type" value="Genomic_DNA"/>
</dbReference>
<keyword evidence="2 5" id="KW-0812">Transmembrane</keyword>
<name>A0A916YK05_9BACT</name>
<dbReference type="Pfam" id="PF05101">
    <property type="entry name" value="VirB3"/>
    <property type="match status" value="1"/>
</dbReference>
<comment type="caution">
    <text evidence="6">The sequence shown here is derived from an EMBL/GenBank/DDBJ whole genome shotgun (WGS) entry which is preliminary data.</text>
</comment>
<evidence type="ECO:0000256" key="5">
    <source>
        <dbReference type="SAM" id="Phobius"/>
    </source>
</evidence>
<evidence type="ECO:0000313" key="6">
    <source>
        <dbReference type="EMBL" id="GGD48496.1"/>
    </source>
</evidence>
<dbReference type="Proteomes" id="UP000609064">
    <property type="component" value="Unassembled WGS sequence"/>
</dbReference>
<keyword evidence="7" id="KW-1185">Reference proteome</keyword>
<dbReference type="GO" id="GO:0016020">
    <property type="term" value="C:membrane"/>
    <property type="evidence" value="ECO:0007669"/>
    <property type="project" value="UniProtKB-SubCell"/>
</dbReference>
<gene>
    <name evidence="6" type="ORF">GCM10011514_10700</name>
</gene>
<organism evidence="6 7">
    <name type="scientific">Emticicia aquatilis</name>
    <dbReference type="NCBI Taxonomy" id="1537369"/>
    <lineage>
        <taxon>Bacteria</taxon>
        <taxon>Pseudomonadati</taxon>
        <taxon>Bacteroidota</taxon>
        <taxon>Cytophagia</taxon>
        <taxon>Cytophagales</taxon>
        <taxon>Leadbetterellaceae</taxon>
        <taxon>Emticicia</taxon>
    </lineage>
</organism>
<evidence type="ECO:0000256" key="3">
    <source>
        <dbReference type="ARBA" id="ARBA00022989"/>
    </source>
</evidence>
<dbReference type="AlphaFoldDB" id="A0A916YK05"/>